<evidence type="ECO:0000256" key="1">
    <source>
        <dbReference type="SAM" id="MobiDB-lite"/>
    </source>
</evidence>
<reference evidence="2 3" key="1">
    <citation type="submission" date="2019-10" db="EMBL/GenBank/DDBJ databases">
        <title>Whole genome shotgun sequence of Acrocarpospora pleiomorpha NBRC 16267.</title>
        <authorList>
            <person name="Ichikawa N."/>
            <person name="Kimura A."/>
            <person name="Kitahashi Y."/>
            <person name="Komaki H."/>
            <person name="Oguchi A."/>
        </authorList>
    </citation>
    <scope>NUCLEOTIDE SEQUENCE [LARGE SCALE GENOMIC DNA]</scope>
    <source>
        <strain evidence="2 3">NBRC 16267</strain>
    </source>
</reference>
<organism evidence="2 3">
    <name type="scientific">Acrocarpospora pleiomorpha</name>
    <dbReference type="NCBI Taxonomy" id="90975"/>
    <lineage>
        <taxon>Bacteria</taxon>
        <taxon>Bacillati</taxon>
        <taxon>Actinomycetota</taxon>
        <taxon>Actinomycetes</taxon>
        <taxon>Streptosporangiales</taxon>
        <taxon>Streptosporangiaceae</taxon>
        <taxon>Acrocarpospora</taxon>
    </lineage>
</organism>
<protein>
    <submittedName>
        <fullName evidence="2">Uncharacterized protein</fullName>
    </submittedName>
</protein>
<evidence type="ECO:0000313" key="3">
    <source>
        <dbReference type="Proteomes" id="UP000377595"/>
    </source>
</evidence>
<comment type="caution">
    <text evidence="2">The sequence shown here is derived from an EMBL/GenBank/DDBJ whole genome shotgun (WGS) entry which is preliminary data.</text>
</comment>
<keyword evidence="3" id="KW-1185">Reference proteome</keyword>
<sequence length="71" mass="7092">MTAVRVGTTAMAAPGGARGEAEGLGGGREKHKATTATAEASGARGKQKAGWENPGNSRRDGVGGNRMVIGR</sequence>
<gene>
    <name evidence="2" type="ORF">Aple_027730</name>
</gene>
<name>A0A5M3XE31_9ACTN</name>
<dbReference type="AlphaFoldDB" id="A0A5M3XE31"/>
<evidence type="ECO:0000313" key="2">
    <source>
        <dbReference type="EMBL" id="GES19877.1"/>
    </source>
</evidence>
<dbReference type="EMBL" id="BLAF01000013">
    <property type="protein sequence ID" value="GES19877.1"/>
    <property type="molecule type" value="Genomic_DNA"/>
</dbReference>
<feature type="region of interest" description="Disordered" evidence="1">
    <location>
        <begin position="1"/>
        <end position="71"/>
    </location>
</feature>
<proteinExistence type="predicted"/>
<accession>A0A5M3XE31</accession>
<feature type="compositionally biased region" description="Gly residues" evidence="1">
    <location>
        <begin position="16"/>
        <end position="26"/>
    </location>
</feature>
<dbReference type="Proteomes" id="UP000377595">
    <property type="component" value="Unassembled WGS sequence"/>
</dbReference>